<gene>
    <name evidence="2" type="ORF">S1361_35765</name>
</gene>
<dbReference type="Proteomes" id="UP000663908">
    <property type="component" value="Chromosome"/>
</dbReference>
<proteinExistence type="predicted"/>
<sequence length="449" mass="47290">MISGMFSRRKRRTARPVSPALAAAWEALDAGDVPGALRQVWAAGEEQPLAEVALVVGRAAGSAGFTDLADASAALAAAPGDARALYGFGYACVERGVPDLAIPALREALRRSDGALPVLRELVSAYEDEGRHAEAVTDLLRHEDRFADWPDRYLLVHNAVLAGDLDLARRQHALLSDPEDPQWQPARERQNRTLARVADAERAGRLGPADVRGWQYVLGGTVLGTLSPYGFDEGMNGRYAWLQDTPDQCLRGLLRLRALLDGTGVRPRTVSLLPDRDSRILGLAAAEVLGLPAEPFAPGRPDTVVVAYDLDGLAAHDGGPELIGELFERVPGQVLHAHACCWTDPPAVTPDSAALLHQSVVAPWGAQLRPGSDGRIGQGPADDRPEAEIAAGITGADPSGDADGAGDGAGPGDADAEFAAFVTAVAGTWLRGDRARVRSAGPVPSSRFA</sequence>
<evidence type="ECO:0000313" key="3">
    <source>
        <dbReference type="Proteomes" id="UP000663908"/>
    </source>
</evidence>
<dbReference type="EMBL" id="CP071839">
    <property type="protein sequence ID" value="QTE02745.1"/>
    <property type="molecule type" value="Genomic_DNA"/>
</dbReference>
<evidence type="ECO:0000313" key="2">
    <source>
        <dbReference type="EMBL" id="QTE02745.1"/>
    </source>
</evidence>
<dbReference type="InterPro" id="IPR011990">
    <property type="entry name" value="TPR-like_helical_dom_sf"/>
</dbReference>
<feature type="region of interest" description="Disordered" evidence="1">
    <location>
        <begin position="392"/>
        <end position="414"/>
    </location>
</feature>
<evidence type="ECO:0008006" key="4">
    <source>
        <dbReference type="Google" id="ProtNLM"/>
    </source>
</evidence>
<protein>
    <recommendedName>
        <fullName evidence="4">Tetratricopeptide repeat protein</fullName>
    </recommendedName>
</protein>
<evidence type="ECO:0000256" key="1">
    <source>
        <dbReference type="SAM" id="MobiDB-lite"/>
    </source>
</evidence>
<keyword evidence="3" id="KW-1185">Reference proteome</keyword>
<dbReference type="Gene3D" id="1.25.40.10">
    <property type="entry name" value="Tetratricopeptide repeat domain"/>
    <property type="match status" value="1"/>
</dbReference>
<name>A0ABX7U132_STRCY</name>
<dbReference type="SUPFAM" id="SSF48452">
    <property type="entry name" value="TPR-like"/>
    <property type="match status" value="1"/>
</dbReference>
<reference evidence="2 3" key="1">
    <citation type="submission" date="2021-03" db="EMBL/GenBank/DDBJ databases">
        <title>Complete genome sequence of Streptomyces cyanogenus S136, producer of anticancer angucycline landomycin A.</title>
        <authorList>
            <person name="Hrab P."/>
            <person name="Ruckert C."/>
            <person name="Busche T."/>
            <person name="Ostash I."/>
            <person name="Kalinowski J."/>
            <person name="Fedorenko V."/>
            <person name="Yushchuk O."/>
            <person name="Ostash B."/>
        </authorList>
    </citation>
    <scope>NUCLEOTIDE SEQUENCE [LARGE SCALE GENOMIC DNA]</scope>
    <source>
        <strain evidence="2 3">S136</strain>
    </source>
</reference>
<accession>A0ABX7U132</accession>
<organism evidence="2 3">
    <name type="scientific">Streptomyces cyanogenus</name>
    <dbReference type="NCBI Taxonomy" id="80860"/>
    <lineage>
        <taxon>Bacteria</taxon>
        <taxon>Bacillati</taxon>
        <taxon>Actinomycetota</taxon>
        <taxon>Actinomycetes</taxon>
        <taxon>Kitasatosporales</taxon>
        <taxon>Streptomycetaceae</taxon>
        <taxon>Streptomyces</taxon>
    </lineage>
</organism>